<feature type="transmembrane region" description="Helical" evidence="1">
    <location>
        <begin position="123"/>
        <end position="141"/>
    </location>
</feature>
<proteinExistence type="predicted"/>
<feature type="transmembrane region" description="Helical" evidence="1">
    <location>
        <begin position="38"/>
        <end position="57"/>
    </location>
</feature>
<evidence type="ECO:0000256" key="1">
    <source>
        <dbReference type="SAM" id="Phobius"/>
    </source>
</evidence>
<dbReference type="Proteomes" id="UP000073601">
    <property type="component" value="Unassembled WGS sequence"/>
</dbReference>
<dbReference type="RefSeq" id="WP_062713854.1">
    <property type="nucleotide sequence ID" value="NZ_CAWRCI010000054.1"/>
</dbReference>
<dbReference type="OrthoDB" id="8591832at2"/>
<evidence type="ECO:0000313" key="3">
    <source>
        <dbReference type="Proteomes" id="UP000073601"/>
    </source>
</evidence>
<name>A0A128FH85_9GAMM</name>
<evidence type="ECO:0008006" key="4">
    <source>
        <dbReference type="Google" id="ProtNLM"/>
    </source>
</evidence>
<keyword evidence="1" id="KW-1133">Transmembrane helix</keyword>
<keyword evidence="1" id="KW-0472">Membrane</keyword>
<feature type="transmembrane region" description="Helical" evidence="1">
    <location>
        <begin position="7"/>
        <end position="26"/>
    </location>
</feature>
<organism evidence="2 3">
    <name type="scientific">Grimontia marina</name>
    <dbReference type="NCBI Taxonomy" id="646534"/>
    <lineage>
        <taxon>Bacteria</taxon>
        <taxon>Pseudomonadati</taxon>
        <taxon>Pseudomonadota</taxon>
        <taxon>Gammaproteobacteria</taxon>
        <taxon>Vibrionales</taxon>
        <taxon>Vibrionaceae</taxon>
        <taxon>Grimontia</taxon>
    </lineage>
</organism>
<dbReference type="AlphaFoldDB" id="A0A128FH85"/>
<reference evidence="3" key="1">
    <citation type="submission" date="2016-02" db="EMBL/GenBank/DDBJ databases">
        <authorList>
            <person name="Rodrigo-Torres Lidia"/>
            <person name="Arahal R.David."/>
        </authorList>
    </citation>
    <scope>NUCLEOTIDE SEQUENCE [LARGE SCALE GENOMIC DNA]</scope>
    <source>
        <strain evidence="3">CECT 8713</strain>
    </source>
</reference>
<accession>A0A128FH85</accession>
<dbReference type="EMBL" id="FIZY01000054">
    <property type="protein sequence ID" value="CZF86162.1"/>
    <property type="molecule type" value="Genomic_DNA"/>
</dbReference>
<gene>
    <name evidence="2" type="ORF">GMA8713_04195</name>
</gene>
<feature type="transmembrane region" description="Helical" evidence="1">
    <location>
        <begin position="92"/>
        <end position="111"/>
    </location>
</feature>
<sequence length="154" mass="17120">MKKTALIYGALGLIPFIAFGILLPLWPDAWQQGLVYAFNSYSAMILAFLSGAVWGMTISGARSDKPNNGLTVGIVFSLVAVAALLMPMPYSFYLLIVSFAALFILEVVLMFKGIYPFWYTMMRAMLTAVVIVCHLFLLYWLNDFIAISAPMKQV</sequence>
<evidence type="ECO:0000313" key="2">
    <source>
        <dbReference type="EMBL" id="CZF86162.1"/>
    </source>
</evidence>
<dbReference type="Pfam" id="PF11911">
    <property type="entry name" value="DUF3429"/>
    <property type="match status" value="1"/>
</dbReference>
<keyword evidence="3" id="KW-1185">Reference proteome</keyword>
<keyword evidence="1" id="KW-0812">Transmembrane</keyword>
<feature type="transmembrane region" description="Helical" evidence="1">
    <location>
        <begin position="69"/>
        <end position="86"/>
    </location>
</feature>
<protein>
    <recommendedName>
        <fullName evidence="4">DUF3429 domain-containing protein</fullName>
    </recommendedName>
</protein>
<dbReference type="PANTHER" id="PTHR15887:SF1">
    <property type="entry name" value="TRANSMEMBRANE PROTEIN 69"/>
    <property type="match status" value="1"/>
</dbReference>
<dbReference type="InterPro" id="IPR021836">
    <property type="entry name" value="DUF3429"/>
</dbReference>
<dbReference type="PANTHER" id="PTHR15887">
    <property type="entry name" value="TRANSMEMBRANE PROTEIN 69"/>
    <property type="match status" value="1"/>
</dbReference>